<protein>
    <submittedName>
        <fullName evidence="1">Uncharacterized protein</fullName>
    </submittedName>
</protein>
<dbReference type="EMBL" id="JBFOLK010000014">
    <property type="protein sequence ID" value="KAL2461693.1"/>
    <property type="molecule type" value="Genomic_DNA"/>
</dbReference>
<sequence>MKLIFKGLRWRVENSENIQIFHHPWLPRPQYFWLYIASSTEVEKMSDPSPPIEDWDWEQINIHVLSVDCEIISSIPLSFNIIDDTLIWQYEKRNKCSVWNGYRVLCSNFHSQEGSSETRVEVESGSKD</sequence>
<gene>
    <name evidence="1" type="ORF">Adt_45113</name>
</gene>
<proteinExistence type="predicted"/>
<name>A0ABD1PE76_9LAMI</name>
<accession>A0ABD1PE76</accession>
<comment type="caution">
    <text evidence="1">The sequence shown here is derived from an EMBL/GenBank/DDBJ whole genome shotgun (WGS) entry which is preliminary data.</text>
</comment>
<evidence type="ECO:0000313" key="2">
    <source>
        <dbReference type="Proteomes" id="UP001604336"/>
    </source>
</evidence>
<reference evidence="2" key="1">
    <citation type="submission" date="2024-07" db="EMBL/GenBank/DDBJ databases">
        <title>Two chromosome-level genome assemblies of Korean endemic species Abeliophyllum distichum and Forsythia ovata (Oleaceae).</title>
        <authorList>
            <person name="Jang H."/>
        </authorList>
    </citation>
    <scope>NUCLEOTIDE SEQUENCE [LARGE SCALE GENOMIC DNA]</scope>
</reference>
<organism evidence="1 2">
    <name type="scientific">Abeliophyllum distichum</name>
    <dbReference type="NCBI Taxonomy" id="126358"/>
    <lineage>
        <taxon>Eukaryota</taxon>
        <taxon>Viridiplantae</taxon>
        <taxon>Streptophyta</taxon>
        <taxon>Embryophyta</taxon>
        <taxon>Tracheophyta</taxon>
        <taxon>Spermatophyta</taxon>
        <taxon>Magnoliopsida</taxon>
        <taxon>eudicotyledons</taxon>
        <taxon>Gunneridae</taxon>
        <taxon>Pentapetalae</taxon>
        <taxon>asterids</taxon>
        <taxon>lamiids</taxon>
        <taxon>Lamiales</taxon>
        <taxon>Oleaceae</taxon>
        <taxon>Forsythieae</taxon>
        <taxon>Abeliophyllum</taxon>
    </lineage>
</organism>
<dbReference type="AlphaFoldDB" id="A0ABD1PE76"/>
<keyword evidence="2" id="KW-1185">Reference proteome</keyword>
<dbReference type="Proteomes" id="UP001604336">
    <property type="component" value="Unassembled WGS sequence"/>
</dbReference>
<evidence type="ECO:0000313" key="1">
    <source>
        <dbReference type="EMBL" id="KAL2461693.1"/>
    </source>
</evidence>